<evidence type="ECO:0000256" key="5">
    <source>
        <dbReference type="ARBA" id="ARBA00022989"/>
    </source>
</evidence>
<evidence type="ECO:0000256" key="1">
    <source>
        <dbReference type="ARBA" id="ARBA00004382"/>
    </source>
</evidence>
<keyword evidence="2" id="KW-1003">Cell membrane</keyword>
<keyword evidence="4 12" id="KW-0812">Transmembrane</keyword>
<keyword evidence="6 12" id="KW-0472">Membrane</keyword>
<dbReference type="EMBL" id="DRBW01000257">
    <property type="protein sequence ID" value="HDM90947.1"/>
    <property type="molecule type" value="Genomic_DNA"/>
</dbReference>
<dbReference type="InterPro" id="IPR027304">
    <property type="entry name" value="Trigger_fact/SurA_dom_sf"/>
</dbReference>
<dbReference type="InterPro" id="IPR000297">
    <property type="entry name" value="PPIase_PpiC"/>
</dbReference>
<dbReference type="SUPFAM" id="SSF109998">
    <property type="entry name" value="Triger factor/SurA peptide-binding domain-like"/>
    <property type="match status" value="1"/>
</dbReference>
<dbReference type="InterPro" id="IPR046357">
    <property type="entry name" value="PPIase_dom_sf"/>
</dbReference>
<proteinExistence type="inferred from homology"/>
<dbReference type="PROSITE" id="PS50198">
    <property type="entry name" value="PPIC_PPIASE_2"/>
    <property type="match status" value="2"/>
</dbReference>
<dbReference type="GO" id="GO:0003755">
    <property type="term" value="F:peptidyl-prolyl cis-trans isomerase activity"/>
    <property type="evidence" value="ECO:0007669"/>
    <property type="project" value="UniProtKB-KW"/>
</dbReference>
<evidence type="ECO:0000256" key="7">
    <source>
        <dbReference type="ARBA" id="ARBA00023186"/>
    </source>
</evidence>
<evidence type="ECO:0000256" key="12">
    <source>
        <dbReference type="SAM" id="Phobius"/>
    </source>
</evidence>
<evidence type="ECO:0000256" key="3">
    <source>
        <dbReference type="ARBA" id="ARBA00022519"/>
    </source>
</evidence>
<gene>
    <name evidence="14" type="ORF">ENG67_07055</name>
</gene>
<keyword evidence="7" id="KW-0143">Chaperone</keyword>
<name>A0A7C0XBZ9_UNCW3</name>
<dbReference type="Pfam" id="PF00639">
    <property type="entry name" value="Rotamase"/>
    <property type="match status" value="2"/>
</dbReference>
<dbReference type="Pfam" id="PF13145">
    <property type="entry name" value="Rotamase_2"/>
    <property type="match status" value="1"/>
</dbReference>
<evidence type="ECO:0000256" key="9">
    <source>
        <dbReference type="ARBA" id="ARBA00040743"/>
    </source>
</evidence>
<sequence>MVMDKLRKQTKLYLWIVVGAFIGWIFFQLGENIAMRRKLKPWQRGILAEVDGKQITYEMFRYKLQQAIQDSINALGHSITPEERSKIEESVFKNLITDTKLYDFYRKRKLFLDDKTALALIQNFPPRELLNSPDFQDENGKFDMNKYRQALSNPQNLPFFRNYELKLRNELPKFMMQADLLATLNFSPDELWNLYKRDKTRIKIKYLALNYASIPDSLIKYTDEDLKRYYEEHPDLFKRPPKASLELVFLEKMPSSEDTAEARLNAESILDELKLSDVEVNFDNLVRDYSEDLETKDNNGDLGWIDSTNKILRPLYDAAMRLKKGDVGGPVLTSMGWHIFKVVDKKKGKVHLKHILIKITTGPTTEAELREKADDLIDLAKKEGFKKAAEELGLEVKETGDFPLTSGFIPFVGPEKVLQDFVKKGQPGDVSPIVRKPDKYIVAAIKSKKPEEIPPFDEIKKEVTSKYLKAKKEEMAKSIMQKVYEDVKNGLEFEKIAEKYKDQFVKVDSTKYITRKMFIPGVGFNNEFFGAAFSLEKGEVSKPVATNRGIYIIKVLDKQLPTKEQFEKEKAQFVNNIRNTYTNYLYTAWTQELEKGNIKDYRSYLLY</sequence>
<dbReference type="Gene3D" id="3.10.50.40">
    <property type="match status" value="3"/>
</dbReference>
<dbReference type="GO" id="GO:0005886">
    <property type="term" value="C:plasma membrane"/>
    <property type="evidence" value="ECO:0007669"/>
    <property type="project" value="UniProtKB-SubCell"/>
</dbReference>
<evidence type="ECO:0000256" key="10">
    <source>
        <dbReference type="ARBA" id="ARBA00042775"/>
    </source>
</evidence>
<dbReference type="Pfam" id="PF13623">
    <property type="entry name" value="SurA_N_2"/>
    <property type="match status" value="1"/>
</dbReference>
<comment type="similarity">
    <text evidence="8">Belongs to the PpiD chaperone family.</text>
</comment>
<dbReference type="PANTHER" id="PTHR47529:SF1">
    <property type="entry name" value="PERIPLASMIC CHAPERONE PPID"/>
    <property type="match status" value="1"/>
</dbReference>
<dbReference type="Proteomes" id="UP000885931">
    <property type="component" value="Unassembled WGS sequence"/>
</dbReference>
<evidence type="ECO:0000256" key="8">
    <source>
        <dbReference type="ARBA" id="ARBA00038408"/>
    </source>
</evidence>
<keyword evidence="11" id="KW-0413">Isomerase</keyword>
<evidence type="ECO:0000256" key="11">
    <source>
        <dbReference type="PROSITE-ProRule" id="PRU00278"/>
    </source>
</evidence>
<keyword evidence="3" id="KW-0997">Cell inner membrane</keyword>
<feature type="transmembrane region" description="Helical" evidence="12">
    <location>
        <begin position="12"/>
        <end position="30"/>
    </location>
</feature>
<dbReference type="AlphaFoldDB" id="A0A7C0XBZ9"/>
<feature type="domain" description="PpiC" evidence="13">
    <location>
        <begin position="240"/>
        <end position="344"/>
    </location>
</feature>
<evidence type="ECO:0000256" key="2">
    <source>
        <dbReference type="ARBA" id="ARBA00022475"/>
    </source>
</evidence>
<keyword evidence="11" id="KW-0697">Rotamase</keyword>
<evidence type="ECO:0000259" key="13">
    <source>
        <dbReference type="PROSITE" id="PS50198"/>
    </source>
</evidence>
<reference evidence="14" key="1">
    <citation type="journal article" date="2020" name="mSystems">
        <title>Genome- and Community-Level Interaction Insights into Carbon Utilization and Element Cycling Functions of Hydrothermarchaeota in Hydrothermal Sediment.</title>
        <authorList>
            <person name="Zhou Z."/>
            <person name="Liu Y."/>
            <person name="Xu W."/>
            <person name="Pan J."/>
            <person name="Luo Z.H."/>
            <person name="Li M."/>
        </authorList>
    </citation>
    <scope>NUCLEOTIDE SEQUENCE [LARGE SCALE GENOMIC DNA]</scope>
    <source>
        <strain evidence="14">HyVt-237</strain>
    </source>
</reference>
<dbReference type="InterPro" id="IPR052029">
    <property type="entry name" value="PpiD_chaperone"/>
</dbReference>
<organism evidence="14">
    <name type="scientific">candidate division WOR-3 bacterium</name>
    <dbReference type="NCBI Taxonomy" id="2052148"/>
    <lineage>
        <taxon>Bacteria</taxon>
        <taxon>Bacteria division WOR-3</taxon>
    </lineage>
</organism>
<evidence type="ECO:0000256" key="4">
    <source>
        <dbReference type="ARBA" id="ARBA00022692"/>
    </source>
</evidence>
<comment type="caution">
    <text evidence="14">The sequence shown here is derived from an EMBL/GenBank/DDBJ whole genome shotgun (WGS) entry which is preliminary data.</text>
</comment>
<feature type="domain" description="PpiC" evidence="13">
    <location>
        <begin position="460"/>
        <end position="557"/>
    </location>
</feature>
<dbReference type="PANTHER" id="PTHR47529">
    <property type="entry name" value="PEPTIDYL-PROLYL CIS-TRANS ISOMERASE D"/>
    <property type="match status" value="1"/>
</dbReference>
<keyword evidence="5 12" id="KW-1133">Transmembrane helix</keyword>
<accession>A0A7C0XBZ9</accession>
<comment type="subcellular location">
    <subcellularLocation>
        <location evidence="1">Cell inner membrane</location>
        <topology evidence="1">Single-pass type II membrane protein</topology>
        <orientation evidence="1">Periplasmic side</orientation>
    </subcellularLocation>
</comment>
<evidence type="ECO:0000256" key="6">
    <source>
        <dbReference type="ARBA" id="ARBA00023136"/>
    </source>
</evidence>
<protein>
    <recommendedName>
        <fullName evidence="9">Periplasmic chaperone PpiD</fullName>
    </recommendedName>
    <alternativeName>
        <fullName evidence="10">Periplasmic folding chaperone</fullName>
    </alternativeName>
</protein>
<dbReference type="SUPFAM" id="SSF54534">
    <property type="entry name" value="FKBP-like"/>
    <property type="match status" value="3"/>
</dbReference>
<evidence type="ECO:0000313" key="14">
    <source>
        <dbReference type="EMBL" id="HDM90947.1"/>
    </source>
</evidence>